<reference evidence="4 5" key="1">
    <citation type="journal article" date="2018" name="J. Biol. Chem.">
        <title>Discovery of the actinoplanic acid pathway in Streptomyces rapamycinicus reveals a genetically conserved synergism with rapamycin.</title>
        <authorList>
            <person name="Mrak P."/>
            <person name="Krastel P."/>
            <person name="Pivk Lukancic P."/>
            <person name="Tao J."/>
            <person name="Pistorius D."/>
            <person name="Moore C.M."/>
        </authorList>
    </citation>
    <scope>NUCLEOTIDE SEQUENCE [LARGE SCALE GENOMIC DNA]</scope>
    <source>
        <strain evidence="4 5">NRRL 5491</strain>
    </source>
</reference>
<sequence length="551" mass="57443">MHSVRRRWAAAPLLLPLLAGCFAAREGSPYDAGAEAGGGRLRVAMAFPPAERFSPYGADATLLSRLGVTEGLTRLDGNGGAVPALAESWTRESGRGWVFTLREARFQDGTEVTPAAVAGALAHATRADPAPAALRACVISPAGRAASGTLPPATAGRCPLTPHADPTGDMTPALTGVTLTAEAVGERRVRVTTATADSALPLRLSSPSLAVLSPKAYRTRAGTRQGRTADGTAAVDPAGTATGPFTLTRTTGTTRATLHRFDEYWGGLAHASGLDVRFIADGTARTNALRSGEVDMAEAVPVSQAATLDKATLREVPTARTTALFLNTRSGPFADPAVRAAAREAVDASALAEDVYEGHADTGRGLFGPALTWAAGERPRPSGRPAAARVRNTAVTLATYDNRPELPEVAQVLQQQLRKAGFGVKLEVREYSRLESDALAGKFDAVVAARNTMLDTGDPVSYLADDFTCDGGYNLARVCDKPVDRAVAEAGSRADGAARHRAALAAQTAVLRTDGVVPLVHQRILHGVGASVRGVILDPYERTLVGTGTRR</sequence>
<dbReference type="GO" id="GO:0043190">
    <property type="term" value="C:ATP-binding cassette (ABC) transporter complex"/>
    <property type="evidence" value="ECO:0007669"/>
    <property type="project" value="InterPro"/>
</dbReference>
<feature type="chain" id="PRO_5039508545" evidence="2">
    <location>
        <begin position="24"/>
        <end position="551"/>
    </location>
</feature>
<dbReference type="GO" id="GO:0042597">
    <property type="term" value="C:periplasmic space"/>
    <property type="evidence" value="ECO:0007669"/>
    <property type="project" value="UniProtKB-ARBA"/>
</dbReference>
<dbReference type="Pfam" id="PF00496">
    <property type="entry name" value="SBP_bac_5"/>
    <property type="match status" value="1"/>
</dbReference>
<evidence type="ECO:0000256" key="2">
    <source>
        <dbReference type="SAM" id="SignalP"/>
    </source>
</evidence>
<evidence type="ECO:0000256" key="1">
    <source>
        <dbReference type="SAM" id="MobiDB-lite"/>
    </source>
</evidence>
<accession>A0A0A0N3U1</accession>
<dbReference type="STRING" id="1343740.M271_05755"/>
<keyword evidence="2" id="KW-0732">Signal</keyword>
<dbReference type="Gene3D" id="3.10.105.10">
    <property type="entry name" value="Dipeptide-binding Protein, Domain 3"/>
    <property type="match status" value="1"/>
</dbReference>
<gene>
    <name evidence="4" type="ORF">D3C57_137745</name>
</gene>
<dbReference type="Proteomes" id="UP000281594">
    <property type="component" value="Unassembled WGS sequence"/>
</dbReference>
<organism evidence="4 5">
    <name type="scientific">Streptomyces rapamycinicus (strain ATCC 29253 / DSM 41530 / NRRL 5491 / AYB-994)</name>
    <name type="common">Streptomyces hygroscopicus (strain ATCC 29253)</name>
    <dbReference type="NCBI Taxonomy" id="1343740"/>
    <lineage>
        <taxon>Bacteria</taxon>
        <taxon>Bacillati</taxon>
        <taxon>Actinomycetota</taxon>
        <taxon>Actinomycetes</taxon>
        <taxon>Kitasatosporales</taxon>
        <taxon>Streptomycetaceae</taxon>
        <taxon>Streptomyces</taxon>
        <taxon>Streptomyces violaceusniger group</taxon>
    </lineage>
</organism>
<dbReference type="eggNOG" id="COG0747">
    <property type="taxonomic scope" value="Bacteria"/>
</dbReference>
<dbReference type="GO" id="GO:0015833">
    <property type="term" value="P:peptide transport"/>
    <property type="evidence" value="ECO:0007669"/>
    <property type="project" value="TreeGrafter"/>
</dbReference>
<feature type="domain" description="Solute-binding protein family 5" evidence="3">
    <location>
        <begin position="82"/>
        <end position="473"/>
    </location>
</feature>
<dbReference type="SUPFAM" id="SSF53850">
    <property type="entry name" value="Periplasmic binding protein-like II"/>
    <property type="match status" value="1"/>
</dbReference>
<dbReference type="Gene3D" id="3.40.190.10">
    <property type="entry name" value="Periplasmic binding protein-like II"/>
    <property type="match status" value="1"/>
</dbReference>
<evidence type="ECO:0000259" key="3">
    <source>
        <dbReference type="Pfam" id="PF00496"/>
    </source>
</evidence>
<dbReference type="PANTHER" id="PTHR30290:SF65">
    <property type="entry name" value="MONOACYL PHOSPHATIDYLINOSITOL TETRAMANNOSIDE-BINDING PROTEIN LPQW-RELATED"/>
    <property type="match status" value="1"/>
</dbReference>
<dbReference type="InterPro" id="IPR030678">
    <property type="entry name" value="Peptide/Ni-bd"/>
</dbReference>
<dbReference type="RefSeq" id="WP_020866179.1">
    <property type="nucleotide sequence ID" value="NC_022785.1"/>
</dbReference>
<feature type="signal peptide" evidence="2">
    <location>
        <begin position="1"/>
        <end position="23"/>
    </location>
</feature>
<dbReference type="HOGENOM" id="CLU_017028_7_5_11"/>
<comment type="caution">
    <text evidence="4">The sequence shown here is derived from an EMBL/GenBank/DDBJ whole genome shotgun (WGS) entry which is preliminary data.</text>
</comment>
<evidence type="ECO:0000313" key="4">
    <source>
        <dbReference type="EMBL" id="RLV75093.1"/>
    </source>
</evidence>
<dbReference type="InterPro" id="IPR039424">
    <property type="entry name" value="SBP_5"/>
</dbReference>
<feature type="region of interest" description="Disordered" evidence="1">
    <location>
        <begin position="218"/>
        <end position="246"/>
    </location>
</feature>
<proteinExistence type="predicted"/>
<dbReference type="KEGG" id="src:M271_05755"/>
<name>A0A0A0N3U1_STRRN</name>
<dbReference type="GO" id="GO:1904680">
    <property type="term" value="F:peptide transmembrane transporter activity"/>
    <property type="evidence" value="ECO:0007669"/>
    <property type="project" value="TreeGrafter"/>
</dbReference>
<dbReference type="PIRSF" id="PIRSF002741">
    <property type="entry name" value="MppA"/>
    <property type="match status" value="1"/>
</dbReference>
<dbReference type="InterPro" id="IPR000914">
    <property type="entry name" value="SBP_5_dom"/>
</dbReference>
<dbReference type="EMBL" id="QYCY01000002">
    <property type="protein sequence ID" value="RLV75093.1"/>
    <property type="molecule type" value="Genomic_DNA"/>
</dbReference>
<dbReference type="PANTHER" id="PTHR30290">
    <property type="entry name" value="PERIPLASMIC BINDING COMPONENT OF ABC TRANSPORTER"/>
    <property type="match status" value="1"/>
</dbReference>
<protein>
    <submittedName>
        <fullName evidence="4">ABC transporter substrate-binding protein</fullName>
    </submittedName>
</protein>
<dbReference type="PROSITE" id="PS51257">
    <property type="entry name" value="PROKAR_LIPOPROTEIN"/>
    <property type="match status" value="1"/>
</dbReference>
<dbReference type="AlphaFoldDB" id="A0A0A0N3U1"/>
<evidence type="ECO:0000313" key="5">
    <source>
        <dbReference type="Proteomes" id="UP000281594"/>
    </source>
</evidence>